<evidence type="ECO:0000256" key="1">
    <source>
        <dbReference type="SAM" id="MobiDB-lite"/>
    </source>
</evidence>
<dbReference type="EMBL" id="BJXA01000004">
    <property type="protein sequence ID" value="GEM36589.1"/>
    <property type="molecule type" value="Genomic_DNA"/>
</dbReference>
<feature type="compositionally biased region" description="Basic and acidic residues" evidence="1">
    <location>
        <begin position="1"/>
        <end position="15"/>
    </location>
</feature>
<dbReference type="SUPFAM" id="SSF47413">
    <property type="entry name" value="lambda repressor-like DNA-binding domains"/>
    <property type="match status" value="1"/>
</dbReference>
<dbReference type="Proteomes" id="UP000321424">
    <property type="component" value="Unassembled WGS sequence"/>
</dbReference>
<organism evidence="3 4">
    <name type="scientific">Nocardia ninae NBRC 108245</name>
    <dbReference type="NCBI Taxonomy" id="1210091"/>
    <lineage>
        <taxon>Bacteria</taxon>
        <taxon>Bacillati</taxon>
        <taxon>Actinomycetota</taxon>
        <taxon>Actinomycetes</taxon>
        <taxon>Mycobacteriales</taxon>
        <taxon>Nocardiaceae</taxon>
        <taxon>Nocardia</taxon>
    </lineage>
</organism>
<reference evidence="3 4" key="1">
    <citation type="submission" date="2019-07" db="EMBL/GenBank/DDBJ databases">
        <title>Whole genome shotgun sequence of Nocardia ninae NBRC 108245.</title>
        <authorList>
            <person name="Hosoyama A."/>
            <person name="Uohara A."/>
            <person name="Ohji S."/>
            <person name="Ichikawa N."/>
        </authorList>
    </citation>
    <scope>NUCLEOTIDE SEQUENCE [LARGE SCALE GENOMIC DNA]</scope>
    <source>
        <strain evidence="3 4">NBRC 108245</strain>
    </source>
</reference>
<gene>
    <name evidence="3" type="ORF">NN4_11080</name>
</gene>
<dbReference type="InterPro" id="IPR001387">
    <property type="entry name" value="Cro/C1-type_HTH"/>
</dbReference>
<dbReference type="GO" id="GO:0003677">
    <property type="term" value="F:DNA binding"/>
    <property type="evidence" value="ECO:0007669"/>
    <property type="project" value="InterPro"/>
</dbReference>
<dbReference type="PROSITE" id="PS50943">
    <property type="entry name" value="HTH_CROC1"/>
    <property type="match status" value="1"/>
</dbReference>
<dbReference type="Gene3D" id="1.10.260.40">
    <property type="entry name" value="lambda repressor-like DNA-binding domains"/>
    <property type="match status" value="1"/>
</dbReference>
<feature type="region of interest" description="Disordered" evidence="1">
    <location>
        <begin position="1"/>
        <end position="22"/>
    </location>
</feature>
<evidence type="ECO:0000313" key="3">
    <source>
        <dbReference type="EMBL" id="GEM36589.1"/>
    </source>
</evidence>
<sequence length="311" mass="35016">MIYPMRVERPARSGEDFMPETGSTLPRRQLGRYLTEWRSRAGMSQQKAAELLEMGSSSLQRLERGQNSRIKVRDIQAACDLYGVPNELADALTGLARQASVKSWWHAYGDLIPKDFDVYVGLESAAVKLCSHQPELVPGLFQTADYVRALFRLVRPDAVRAEEDRWVELKMQRQNIVTRKNRPTTVDVVIGEAVARRMNGGPNVMAAQLRRLADVSTRPNVTVRVLPFRAGFPAGMSLGPFVILDFGKTATGEPTEPPVVFIEGSSVGNLYLEEPEDVERYDRSYEIIRRAALDAEHSRNLLRQIAREYLA</sequence>
<dbReference type="Pfam" id="PF13560">
    <property type="entry name" value="HTH_31"/>
    <property type="match status" value="1"/>
</dbReference>
<protein>
    <submittedName>
        <fullName evidence="3">Transcriptional regulator</fullName>
    </submittedName>
</protein>
<dbReference type="InterPro" id="IPR043917">
    <property type="entry name" value="DUF5753"/>
</dbReference>
<comment type="caution">
    <text evidence="3">The sequence shown here is derived from an EMBL/GenBank/DDBJ whole genome shotgun (WGS) entry which is preliminary data.</text>
</comment>
<keyword evidence="4" id="KW-1185">Reference proteome</keyword>
<evidence type="ECO:0000313" key="4">
    <source>
        <dbReference type="Proteomes" id="UP000321424"/>
    </source>
</evidence>
<dbReference type="InterPro" id="IPR010982">
    <property type="entry name" value="Lambda_DNA-bd_dom_sf"/>
</dbReference>
<dbReference type="SMART" id="SM00530">
    <property type="entry name" value="HTH_XRE"/>
    <property type="match status" value="1"/>
</dbReference>
<feature type="domain" description="HTH cro/C1-type" evidence="2">
    <location>
        <begin position="34"/>
        <end position="88"/>
    </location>
</feature>
<name>A0A511M7K5_9NOCA</name>
<dbReference type="CDD" id="cd00093">
    <property type="entry name" value="HTH_XRE"/>
    <property type="match status" value="1"/>
</dbReference>
<dbReference type="Pfam" id="PF19054">
    <property type="entry name" value="DUF5753"/>
    <property type="match status" value="1"/>
</dbReference>
<proteinExistence type="predicted"/>
<accession>A0A511M7K5</accession>
<dbReference type="AlphaFoldDB" id="A0A511M7K5"/>
<evidence type="ECO:0000259" key="2">
    <source>
        <dbReference type="PROSITE" id="PS50943"/>
    </source>
</evidence>